<evidence type="ECO:0000313" key="4">
    <source>
        <dbReference type="Proteomes" id="UP000255423"/>
    </source>
</evidence>
<dbReference type="RefSeq" id="WP_109572330.1">
    <property type="nucleotide sequence ID" value="NZ_UHJL01000001.1"/>
</dbReference>
<evidence type="ECO:0000259" key="1">
    <source>
        <dbReference type="Pfam" id="PF01368"/>
    </source>
</evidence>
<dbReference type="Pfam" id="PF02272">
    <property type="entry name" value="DHHA1"/>
    <property type="match status" value="1"/>
</dbReference>
<dbReference type="GO" id="GO:0003676">
    <property type="term" value="F:nucleic acid binding"/>
    <property type="evidence" value="ECO:0007669"/>
    <property type="project" value="InterPro"/>
</dbReference>
<dbReference type="InterPro" id="IPR038763">
    <property type="entry name" value="DHH_sf"/>
</dbReference>
<dbReference type="SUPFAM" id="SSF64182">
    <property type="entry name" value="DHH phosphoesterases"/>
    <property type="match status" value="1"/>
</dbReference>
<dbReference type="InterPro" id="IPR051319">
    <property type="entry name" value="Oligoribo/pAp-PDE_c-di-AMP_PDE"/>
</dbReference>
<feature type="domain" description="DDH" evidence="1">
    <location>
        <begin position="13"/>
        <end position="155"/>
    </location>
</feature>
<protein>
    <submittedName>
        <fullName evidence="3">Phosphoesterase RecJ domain-containing protein</fullName>
    </submittedName>
</protein>
<dbReference type="EMBL" id="UHJL01000001">
    <property type="protein sequence ID" value="SUQ19792.1"/>
    <property type="molecule type" value="Genomic_DNA"/>
</dbReference>
<reference evidence="3 4" key="1">
    <citation type="submission" date="2017-08" db="EMBL/GenBank/DDBJ databases">
        <authorList>
            <person name="de Groot N.N."/>
        </authorList>
    </citation>
    <scope>NUCLEOTIDE SEQUENCE [LARGE SCALE GENOMIC DNA]</scope>
    <source>
        <strain evidence="3 4">HM2</strain>
    </source>
</reference>
<gene>
    <name evidence="3" type="ORF">SAMN05661053_1034</name>
</gene>
<dbReference type="Gene3D" id="3.90.1640.10">
    <property type="entry name" value="inorganic pyrophosphatase (n-terminal core)"/>
    <property type="match status" value="1"/>
</dbReference>
<organism evidence="3 4">
    <name type="scientific">Fibrobacter succinogenes</name>
    <name type="common">Bacteroides succinogenes</name>
    <dbReference type="NCBI Taxonomy" id="833"/>
    <lineage>
        <taxon>Bacteria</taxon>
        <taxon>Pseudomonadati</taxon>
        <taxon>Fibrobacterota</taxon>
        <taxon>Fibrobacteria</taxon>
        <taxon>Fibrobacterales</taxon>
        <taxon>Fibrobacteraceae</taxon>
        <taxon>Fibrobacter</taxon>
    </lineage>
</organism>
<dbReference type="Pfam" id="PF01368">
    <property type="entry name" value="DHH"/>
    <property type="match status" value="1"/>
</dbReference>
<sequence length="316" mass="34914">MQIDDLLKEAKSVAIFGHVRPDGDCVGSTLGLYNYICDNYPTSRVDIFLERFPENYKILSNSNAINEFYNDEFGSFDLAFLLDSSTFDRVGANGESCIKAAKKTCNIDHHISNPLNLCDVNYVDAKASSACEVLYFLLDPNKISKATAECLYLGIVHDTGAFKFSSTGHKTMTVIGDLLEKGIDFTRIINETYYTRTYTQTLVTGYVMMSSKLALDGKVVYSYLTPEDMDRYSVTPVELSSIIDTLREVTGTEVAIFLYPVNGEYKISLRSNYVVDVNKVAGTFGGGGHVRAAGASSKDSPEETIAKLLKVIQEQL</sequence>
<dbReference type="PANTHER" id="PTHR47618:SF1">
    <property type="entry name" value="BIFUNCTIONAL OLIGORIBONUCLEASE AND PAP PHOSPHATASE NRNA"/>
    <property type="match status" value="1"/>
</dbReference>
<dbReference type="AlphaFoldDB" id="A0A380RY34"/>
<accession>A0A380RY34</accession>
<proteinExistence type="predicted"/>
<evidence type="ECO:0000259" key="2">
    <source>
        <dbReference type="Pfam" id="PF02272"/>
    </source>
</evidence>
<dbReference type="InterPro" id="IPR003156">
    <property type="entry name" value="DHHA1_dom"/>
</dbReference>
<feature type="domain" description="DHHA1" evidence="2">
    <location>
        <begin position="217"/>
        <end position="315"/>
    </location>
</feature>
<name>A0A380RY34_FIBSU</name>
<dbReference type="Proteomes" id="UP000255423">
    <property type="component" value="Unassembled WGS sequence"/>
</dbReference>
<dbReference type="InterPro" id="IPR001667">
    <property type="entry name" value="DDH_dom"/>
</dbReference>
<dbReference type="PANTHER" id="PTHR47618">
    <property type="entry name" value="BIFUNCTIONAL OLIGORIBONUCLEASE AND PAP PHOSPHATASE NRNA"/>
    <property type="match status" value="1"/>
</dbReference>
<evidence type="ECO:0000313" key="3">
    <source>
        <dbReference type="EMBL" id="SUQ19792.1"/>
    </source>
</evidence>
<dbReference type="Gene3D" id="3.10.310.30">
    <property type="match status" value="1"/>
</dbReference>